<evidence type="ECO:0000313" key="8">
    <source>
        <dbReference type="RefSeq" id="XP_014681515.1"/>
    </source>
</evidence>
<keyword evidence="2 5" id="KW-0812">Transmembrane</keyword>
<evidence type="ECO:0000256" key="4">
    <source>
        <dbReference type="ARBA" id="ARBA00023136"/>
    </source>
</evidence>
<organism evidence="7 8">
    <name type="scientific">Priapulus caudatus</name>
    <name type="common">Priapulid worm</name>
    <dbReference type="NCBI Taxonomy" id="37621"/>
    <lineage>
        <taxon>Eukaryota</taxon>
        <taxon>Metazoa</taxon>
        <taxon>Ecdysozoa</taxon>
        <taxon>Scalidophora</taxon>
        <taxon>Priapulida</taxon>
        <taxon>Priapulimorpha</taxon>
        <taxon>Priapulimorphida</taxon>
        <taxon>Priapulidae</taxon>
        <taxon>Priapulus</taxon>
    </lineage>
</organism>
<accession>A0ABM1FAP4</accession>
<dbReference type="PROSITE" id="PS50850">
    <property type="entry name" value="MFS"/>
    <property type="match status" value="1"/>
</dbReference>
<gene>
    <name evidence="8" type="primary">LOC106821284</name>
</gene>
<keyword evidence="7" id="KW-1185">Reference proteome</keyword>
<protein>
    <submittedName>
        <fullName evidence="8">Organic cation transporter protein-like</fullName>
    </submittedName>
</protein>
<dbReference type="RefSeq" id="XP_014681515.1">
    <property type="nucleotide sequence ID" value="XM_014826029.1"/>
</dbReference>
<name>A0ABM1FAP4_PRICU</name>
<feature type="domain" description="Major facilitator superfamily (MFS) profile" evidence="6">
    <location>
        <begin position="1"/>
        <end position="91"/>
    </location>
</feature>
<evidence type="ECO:0000259" key="6">
    <source>
        <dbReference type="PROSITE" id="PS50850"/>
    </source>
</evidence>
<keyword evidence="4 5" id="KW-0472">Membrane</keyword>
<reference evidence="8" key="1">
    <citation type="submission" date="2025-08" db="UniProtKB">
        <authorList>
            <consortium name="RefSeq"/>
        </authorList>
    </citation>
    <scope>IDENTIFICATION</scope>
</reference>
<feature type="transmembrane region" description="Helical" evidence="5">
    <location>
        <begin position="6"/>
        <end position="26"/>
    </location>
</feature>
<dbReference type="PANTHER" id="PTHR24064">
    <property type="entry name" value="SOLUTE CARRIER FAMILY 22 MEMBER"/>
    <property type="match status" value="1"/>
</dbReference>
<dbReference type="Proteomes" id="UP000695022">
    <property type="component" value="Unplaced"/>
</dbReference>
<dbReference type="InterPro" id="IPR036259">
    <property type="entry name" value="MFS_trans_sf"/>
</dbReference>
<dbReference type="InterPro" id="IPR020846">
    <property type="entry name" value="MFS_dom"/>
</dbReference>
<keyword evidence="3 5" id="KW-1133">Transmembrane helix</keyword>
<dbReference type="GeneID" id="106821284"/>
<evidence type="ECO:0000313" key="7">
    <source>
        <dbReference type="Proteomes" id="UP000695022"/>
    </source>
</evidence>
<dbReference type="Gene3D" id="1.20.1250.20">
    <property type="entry name" value="MFS general substrate transporter like domains"/>
    <property type="match status" value="1"/>
</dbReference>
<feature type="transmembrane region" description="Helical" evidence="5">
    <location>
        <begin position="67"/>
        <end position="86"/>
    </location>
</feature>
<feature type="transmembrane region" description="Helical" evidence="5">
    <location>
        <begin position="38"/>
        <end position="61"/>
    </location>
</feature>
<proteinExistence type="predicted"/>
<dbReference type="SUPFAM" id="SSF103473">
    <property type="entry name" value="MFS general substrate transporter"/>
    <property type="match status" value="1"/>
</dbReference>
<evidence type="ECO:0000256" key="1">
    <source>
        <dbReference type="ARBA" id="ARBA00004141"/>
    </source>
</evidence>
<comment type="subcellular location">
    <subcellularLocation>
        <location evidence="1">Membrane</location>
        <topology evidence="1">Multi-pass membrane protein</topology>
    </subcellularLocation>
</comment>
<evidence type="ECO:0000256" key="2">
    <source>
        <dbReference type="ARBA" id="ARBA00022692"/>
    </source>
</evidence>
<evidence type="ECO:0000256" key="5">
    <source>
        <dbReference type="SAM" id="Phobius"/>
    </source>
</evidence>
<sequence>MESATIVIAMVAKFMITISFAIIYAFSAEQFPTTLRSVCIGVCGLFANIGIMVTPQIVALVQYSSSIPLVIFGVMSILGGVVVLYLPETLNESLPETSIEANNFGKDQKCWSFSVKRYRKSEVISRVAALDHHEMAPLATKVNGVTDETV</sequence>
<evidence type="ECO:0000256" key="3">
    <source>
        <dbReference type="ARBA" id="ARBA00022989"/>
    </source>
</evidence>